<reference evidence="8 12" key="1">
    <citation type="submission" date="2024-02" db="EMBL/GenBank/DDBJ databases">
        <authorList>
            <person name="Vignale AGUSTIN F."/>
            <person name="Sosa J E."/>
            <person name="Modenutti C."/>
        </authorList>
    </citation>
    <scope>NUCLEOTIDE SEQUENCE [LARGE SCALE GENOMIC DNA]</scope>
</reference>
<proteinExistence type="predicted"/>
<evidence type="ECO:0000313" key="11">
    <source>
        <dbReference type="EMBL" id="CAK9174788.1"/>
    </source>
</evidence>
<dbReference type="Pfam" id="PF25598">
    <property type="entry name" value="ARM_PUB"/>
    <property type="match status" value="1"/>
</dbReference>
<evidence type="ECO:0000313" key="9">
    <source>
        <dbReference type="EMBL" id="CAK9158573.1"/>
    </source>
</evidence>
<dbReference type="Proteomes" id="UP001642360">
    <property type="component" value="Unassembled WGS sequence"/>
</dbReference>
<dbReference type="PROSITE" id="PS51698">
    <property type="entry name" value="U_BOX"/>
    <property type="match status" value="1"/>
</dbReference>
<dbReference type="PANTHER" id="PTHR22849:SF139">
    <property type="entry name" value="U-BOX DOMAIN-CONTAINING PROTEIN"/>
    <property type="match status" value="1"/>
</dbReference>
<dbReference type="InterPro" id="IPR045185">
    <property type="entry name" value="PUB22/23/24-like"/>
</dbReference>
<evidence type="ECO:0000256" key="5">
    <source>
        <dbReference type="RuleBase" id="RU369093"/>
    </source>
</evidence>
<dbReference type="CDD" id="cd16664">
    <property type="entry name" value="RING-Ubox_PUB"/>
    <property type="match status" value="1"/>
</dbReference>
<dbReference type="Pfam" id="PF04564">
    <property type="entry name" value="U-box"/>
    <property type="match status" value="1"/>
</dbReference>
<comment type="caution">
    <text evidence="8">The sequence shown here is derived from an EMBL/GenBank/DDBJ whole genome shotgun (WGS) entry which is preliminary data.</text>
</comment>
<evidence type="ECO:0000256" key="3">
    <source>
        <dbReference type="ARBA" id="ARBA00022679"/>
    </source>
</evidence>
<feature type="region of interest" description="Disordered" evidence="6">
    <location>
        <begin position="1"/>
        <end position="24"/>
    </location>
</feature>
<evidence type="ECO:0000256" key="6">
    <source>
        <dbReference type="SAM" id="MobiDB-lite"/>
    </source>
</evidence>
<feature type="domain" description="U-box" evidence="7">
    <location>
        <begin position="30"/>
        <end position="104"/>
    </location>
</feature>
<dbReference type="AlphaFoldDB" id="A0ABC8S068"/>
<comment type="pathway">
    <text evidence="2 5">Protein modification; protein ubiquitination.</text>
</comment>
<evidence type="ECO:0000256" key="1">
    <source>
        <dbReference type="ARBA" id="ARBA00000900"/>
    </source>
</evidence>
<dbReference type="InterPro" id="IPR011989">
    <property type="entry name" value="ARM-like"/>
</dbReference>
<comment type="catalytic activity">
    <reaction evidence="1 5">
        <text>S-ubiquitinyl-[E2 ubiquitin-conjugating enzyme]-L-cysteine + [acceptor protein]-L-lysine = [E2 ubiquitin-conjugating enzyme]-L-cysteine + N(6)-ubiquitinyl-[acceptor protein]-L-lysine.</text>
        <dbReference type="EC" id="2.3.2.27"/>
    </reaction>
</comment>
<dbReference type="EMBL" id="CAUOFW020006436">
    <property type="protein sequence ID" value="CAK9174788.1"/>
    <property type="molecule type" value="Genomic_DNA"/>
</dbReference>
<sequence length="439" mass="49381">MISSWRRRRAARHASKKQDLDDNGGSMELVIPSHFQCPISLELMKDPVTLSTGITYDRESIEKWIEAGNRTCPITKQYLRSLEPIPNHSIRKMIQGWCVDNQSYGVERIPTPRIPISSYEVEAILSKVEEVKDREDGEGCRELVVKIKALMKDSERNRRCIISNGAGSVISATFEAFSKASFDKNVAVLEEILSILAMMLPLDEEAKSYLGSDSSLRCMIWFLRHGDLSGQRNAVLALKETISSGQVHYLSEIEGAMEALVKLIKEPICLTTTKASLLTIHHMVSSSIDTERVIARFVEMGLVAMLIEMLVNSERSICEKALAVLDGIYSYHEGREKAYEHALTMPVLVKKLLRVSDLATEFSVSTLCKLCKNEEREDGGVLVEALQVGAFQKLLLVLQVGCSARTKERASELLKLLNMHRERLECVDSMDFKNLKRPF</sequence>
<evidence type="ECO:0000313" key="10">
    <source>
        <dbReference type="EMBL" id="CAK9160889.1"/>
    </source>
</evidence>
<evidence type="ECO:0000259" key="7">
    <source>
        <dbReference type="PROSITE" id="PS51698"/>
    </source>
</evidence>
<evidence type="ECO:0000313" key="8">
    <source>
        <dbReference type="EMBL" id="CAK9149190.1"/>
    </source>
</evidence>
<keyword evidence="12" id="KW-1185">Reference proteome</keyword>
<protein>
    <recommendedName>
        <fullName evidence="5 7">U-box domain-containing protein</fullName>
        <ecNumber evidence="5">2.3.2.27</ecNumber>
    </recommendedName>
    <alternativeName>
        <fullName evidence="5">RING-type E3 ubiquitin transferase PUB</fullName>
    </alternativeName>
</protein>
<dbReference type="FunFam" id="3.30.40.10:FF:000442">
    <property type="entry name" value="RING-type E3 ubiquitin transferase"/>
    <property type="match status" value="1"/>
</dbReference>
<organism evidence="8 12">
    <name type="scientific">Ilex paraguariensis</name>
    <name type="common">yerba mate</name>
    <dbReference type="NCBI Taxonomy" id="185542"/>
    <lineage>
        <taxon>Eukaryota</taxon>
        <taxon>Viridiplantae</taxon>
        <taxon>Streptophyta</taxon>
        <taxon>Embryophyta</taxon>
        <taxon>Tracheophyta</taxon>
        <taxon>Spermatophyta</taxon>
        <taxon>Magnoliopsida</taxon>
        <taxon>eudicotyledons</taxon>
        <taxon>Gunneridae</taxon>
        <taxon>Pentapetalae</taxon>
        <taxon>asterids</taxon>
        <taxon>campanulids</taxon>
        <taxon>Aquifoliales</taxon>
        <taxon>Aquifoliaceae</taxon>
        <taxon>Ilex</taxon>
    </lineage>
</organism>
<dbReference type="GO" id="GO:0016567">
    <property type="term" value="P:protein ubiquitination"/>
    <property type="evidence" value="ECO:0007669"/>
    <property type="project" value="UniProtKB-UniRule"/>
</dbReference>
<evidence type="ECO:0000256" key="2">
    <source>
        <dbReference type="ARBA" id="ARBA00004906"/>
    </source>
</evidence>
<gene>
    <name evidence="8" type="ORF">ILEXP_LOCUS17223</name>
    <name evidence="9" type="ORF">ILEXP_LOCUS27226</name>
    <name evidence="10" type="ORF">ILEXP_LOCUS29679</name>
    <name evidence="11" type="ORF">ILEXP_LOCUS44551</name>
</gene>
<accession>A0ABC8S068</accession>
<feature type="compositionally biased region" description="Basic residues" evidence="6">
    <location>
        <begin position="1"/>
        <end position="15"/>
    </location>
</feature>
<dbReference type="InterPro" id="IPR058678">
    <property type="entry name" value="ARM_PUB"/>
</dbReference>
<comment type="function">
    <text evidence="5">Functions as an E3 ubiquitin ligase.</text>
</comment>
<dbReference type="PANTHER" id="PTHR22849">
    <property type="entry name" value="WDSAM1 PROTEIN"/>
    <property type="match status" value="1"/>
</dbReference>
<dbReference type="SUPFAM" id="SSF48371">
    <property type="entry name" value="ARM repeat"/>
    <property type="match status" value="1"/>
</dbReference>
<dbReference type="SMART" id="SM00504">
    <property type="entry name" value="Ubox"/>
    <property type="match status" value="1"/>
</dbReference>
<evidence type="ECO:0000256" key="4">
    <source>
        <dbReference type="ARBA" id="ARBA00022786"/>
    </source>
</evidence>
<dbReference type="SUPFAM" id="SSF57850">
    <property type="entry name" value="RING/U-box"/>
    <property type="match status" value="1"/>
</dbReference>
<keyword evidence="4 5" id="KW-0833">Ubl conjugation pathway</keyword>
<dbReference type="InterPro" id="IPR045210">
    <property type="entry name" value="RING-Ubox_PUB"/>
</dbReference>
<dbReference type="EMBL" id="CAUOFW020003205">
    <property type="protein sequence ID" value="CAK9158573.1"/>
    <property type="molecule type" value="Genomic_DNA"/>
</dbReference>
<dbReference type="InterPro" id="IPR003613">
    <property type="entry name" value="Ubox_domain"/>
</dbReference>
<keyword evidence="3 5" id="KW-0808">Transferase</keyword>
<dbReference type="Gene3D" id="3.30.40.10">
    <property type="entry name" value="Zinc/RING finger domain, C3HC4 (zinc finger)"/>
    <property type="match status" value="1"/>
</dbReference>
<name>A0ABC8S068_9AQUA</name>
<dbReference type="Gene3D" id="1.25.10.10">
    <property type="entry name" value="Leucine-rich Repeat Variant"/>
    <property type="match status" value="1"/>
</dbReference>
<dbReference type="InterPro" id="IPR016024">
    <property type="entry name" value="ARM-type_fold"/>
</dbReference>
<dbReference type="EC" id="2.3.2.27" evidence="5"/>
<dbReference type="InterPro" id="IPR013083">
    <property type="entry name" value="Znf_RING/FYVE/PHD"/>
</dbReference>
<evidence type="ECO:0000313" key="12">
    <source>
        <dbReference type="Proteomes" id="UP001642360"/>
    </source>
</evidence>
<dbReference type="EMBL" id="CAUOFW020001848">
    <property type="protein sequence ID" value="CAK9149190.1"/>
    <property type="molecule type" value="Genomic_DNA"/>
</dbReference>
<dbReference type="EMBL" id="CAUOFW020003602">
    <property type="protein sequence ID" value="CAK9160889.1"/>
    <property type="molecule type" value="Genomic_DNA"/>
</dbReference>
<dbReference type="GO" id="GO:0061630">
    <property type="term" value="F:ubiquitin protein ligase activity"/>
    <property type="evidence" value="ECO:0007669"/>
    <property type="project" value="UniProtKB-UniRule"/>
</dbReference>